<dbReference type="eggNOG" id="ENOG5032WG6">
    <property type="taxonomic scope" value="Bacteria"/>
</dbReference>
<dbReference type="Proteomes" id="UP000006545">
    <property type="component" value="Chromosome"/>
</dbReference>
<reference evidence="3" key="1">
    <citation type="submission" date="2011-04" db="EMBL/GenBank/DDBJ databases">
        <title>The complete genome of Porphyromonas asaccharolytica DSM 20707.</title>
        <authorList>
            <person name="Lucas S."/>
            <person name="Han J."/>
            <person name="Lapidus A."/>
            <person name="Bruce D."/>
            <person name="Goodwin L."/>
            <person name="Pitluck S."/>
            <person name="Peters L."/>
            <person name="Kyrpides N."/>
            <person name="Mavromatis K."/>
            <person name="Ivanova N."/>
            <person name="Ovchinnikova G."/>
            <person name="Pagani I."/>
            <person name="Lu M."/>
            <person name="Detter J.C."/>
            <person name="Tapia R."/>
            <person name="Han C."/>
            <person name="Land M."/>
            <person name="Hauser L."/>
            <person name="Markowitz V."/>
            <person name="Cheng J.-F."/>
            <person name="Hugenholtz P."/>
            <person name="Woyke T."/>
            <person name="Wu D."/>
            <person name="Gronow S."/>
            <person name="Wellnitz S."/>
            <person name="Brambilla E."/>
            <person name="Klenk H.-P."/>
            <person name="Eisen J.A."/>
        </authorList>
    </citation>
    <scope>NUCLEOTIDE SEQUENCE [LARGE SCALE GENOMIC DNA]</scope>
    <source>
        <strain evidence="3">ATCC 25260 / DSM 20707 / VPI 4198</strain>
    </source>
</reference>
<feature type="signal peptide" evidence="1">
    <location>
        <begin position="1"/>
        <end position="24"/>
    </location>
</feature>
<evidence type="ECO:0008006" key="4">
    <source>
        <dbReference type="Google" id="ProtNLM"/>
    </source>
</evidence>
<keyword evidence="1" id="KW-0732">Signal</keyword>
<name>F4KK04_PORAD</name>
<feature type="chain" id="PRO_5003315691" description="Outer membrane protein beta-barrel domain-containing protein" evidence="1">
    <location>
        <begin position="25"/>
        <end position="301"/>
    </location>
</feature>
<keyword evidence="3" id="KW-1185">Reference proteome</keyword>
<dbReference type="KEGG" id="pah:Poras_0782"/>
<evidence type="ECO:0000313" key="3">
    <source>
        <dbReference type="Proteomes" id="UP000006545"/>
    </source>
</evidence>
<proteinExistence type="predicted"/>
<dbReference type="RefSeq" id="WP_013760247.1">
    <property type="nucleotide sequence ID" value="NC_015501.1"/>
</dbReference>
<dbReference type="OrthoDB" id="597504at2"/>
<dbReference type="AlphaFoldDB" id="F4KK04"/>
<gene>
    <name evidence="2" type="ordered locus">Poras_0782</name>
</gene>
<protein>
    <recommendedName>
        <fullName evidence="4">Outer membrane protein beta-barrel domain-containing protein</fullName>
    </recommendedName>
</protein>
<organism evidence="2 3">
    <name type="scientific">Porphyromonas asaccharolytica (strain ATCC 25260 / DSM 20707 / BCRC 10618 / CCUG 7834 / JCM 6326 / LMG 13178 / VPI 4198 / B440)</name>
    <name type="common">Bacteroides asaccharolyticus</name>
    <dbReference type="NCBI Taxonomy" id="879243"/>
    <lineage>
        <taxon>Bacteria</taxon>
        <taxon>Pseudomonadati</taxon>
        <taxon>Bacteroidota</taxon>
        <taxon>Bacteroidia</taxon>
        <taxon>Bacteroidales</taxon>
        <taxon>Porphyromonadaceae</taxon>
        <taxon>Porphyromonas</taxon>
    </lineage>
</organism>
<evidence type="ECO:0000256" key="1">
    <source>
        <dbReference type="SAM" id="SignalP"/>
    </source>
</evidence>
<dbReference type="EMBL" id="CP002689">
    <property type="protein sequence ID" value="AEE12729.1"/>
    <property type="molecule type" value="Genomic_DNA"/>
</dbReference>
<dbReference type="HOGENOM" id="CLU_923945_0_0_10"/>
<evidence type="ECO:0000313" key="2">
    <source>
        <dbReference type="EMBL" id="AEE12729.1"/>
    </source>
</evidence>
<accession>F4KK04</accession>
<dbReference type="Gene3D" id="2.40.160.170">
    <property type="match status" value="1"/>
</dbReference>
<sequence length="301" mass="32445">MNRILYRILIGAATSLLLCTGVSAQKTSTYKRLPNGRYVSEKPRKAHRAVSQEDEMPVGLALGVSVPDGVTAQCAVRIIPQLTIRAGVGFFPKLQVYKRTFDLGDAAQMQSYRDALGYTPQVYTNAAYSNLNGQLMLDWHPMENGFRVSGGIYLGAPKVHAHGMMIDAKTKESIMKQESSLDPNNMPSITISDDNDASQSVTIQPSSEAALDATATLGRTVRPYIGIGYGQMAPSDKPVSFFIDLGVLLAGKARIASPNVIAGDPNVLVDFDASVQDVVYKAQFLPVLNVGVAIRLGEPIQ</sequence>